<sequence>MYTHEYGREAKAHVPNMKCILVKLMSTRLVLHSGTDVLTQHDILCQQGNETYSTVRTDALKQRYFQHIHARRILDFRHPKCKVVSYHQCFPKVSFHDWPLCPPLVRFLKSWLKVVYASSKAHQDKNGDHQIHWHKPIQEMRHDC</sequence>
<accession>A0AA35KY80</accession>
<name>A0AA35KY80_9SAUR</name>
<dbReference type="Proteomes" id="UP001178461">
    <property type="component" value="Chromosome 10"/>
</dbReference>
<evidence type="ECO:0000313" key="2">
    <source>
        <dbReference type="Proteomes" id="UP001178461"/>
    </source>
</evidence>
<dbReference type="AlphaFoldDB" id="A0AA35KY80"/>
<reference evidence="1" key="1">
    <citation type="submission" date="2022-12" db="EMBL/GenBank/DDBJ databases">
        <authorList>
            <person name="Alioto T."/>
            <person name="Alioto T."/>
            <person name="Gomez Garrido J."/>
        </authorList>
    </citation>
    <scope>NUCLEOTIDE SEQUENCE</scope>
</reference>
<keyword evidence="2" id="KW-1185">Reference proteome</keyword>
<protein>
    <submittedName>
        <fullName evidence="1">Uncharacterized protein</fullName>
    </submittedName>
</protein>
<gene>
    <name evidence="1" type="ORF">PODLI_1B002044</name>
</gene>
<dbReference type="EMBL" id="OX395135">
    <property type="protein sequence ID" value="CAI5785914.1"/>
    <property type="molecule type" value="Genomic_DNA"/>
</dbReference>
<proteinExistence type="predicted"/>
<evidence type="ECO:0000313" key="1">
    <source>
        <dbReference type="EMBL" id="CAI5785914.1"/>
    </source>
</evidence>
<organism evidence="1 2">
    <name type="scientific">Podarcis lilfordi</name>
    <name type="common">Lilford's wall lizard</name>
    <dbReference type="NCBI Taxonomy" id="74358"/>
    <lineage>
        <taxon>Eukaryota</taxon>
        <taxon>Metazoa</taxon>
        <taxon>Chordata</taxon>
        <taxon>Craniata</taxon>
        <taxon>Vertebrata</taxon>
        <taxon>Euteleostomi</taxon>
        <taxon>Lepidosauria</taxon>
        <taxon>Squamata</taxon>
        <taxon>Bifurcata</taxon>
        <taxon>Unidentata</taxon>
        <taxon>Episquamata</taxon>
        <taxon>Laterata</taxon>
        <taxon>Lacertibaenia</taxon>
        <taxon>Lacertidae</taxon>
        <taxon>Podarcis</taxon>
    </lineage>
</organism>